<dbReference type="Proteomes" id="UP001058072">
    <property type="component" value="Chromosome"/>
</dbReference>
<dbReference type="GO" id="GO:0006508">
    <property type="term" value="P:proteolysis"/>
    <property type="evidence" value="ECO:0007669"/>
    <property type="project" value="InterPro"/>
</dbReference>
<dbReference type="AlphaFoldDB" id="A0A9Q9FE05"/>
<dbReference type="EMBL" id="CP071250">
    <property type="protein sequence ID" value="UUF07843.1"/>
    <property type="molecule type" value="Genomic_DNA"/>
</dbReference>
<dbReference type="InterPro" id="IPR005081">
    <property type="entry name" value="SpoIIGA"/>
</dbReference>
<evidence type="ECO:0000313" key="3">
    <source>
        <dbReference type="Proteomes" id="UP001058072"/>
    </source>
</evidence>
<keyword evidence="1" id="KW-0472">Membrane</keyword>
<feature type="transmembrane region" description="Helical" evidence="1">
    <location>
        <begin position="108"/>
        <end position="128"/>
    </location>
</feature>
<proteinExistence type="predicted"/>
<evidence type="ECO:0000313" key="2">
    <source>
        <dbReference type="EMBL" id="UUF07843.1"/>
    </source>
</evidence>
<sequence length="257" mass="29776">MYIDLFIIQNLIYDYLILNGVAILTDEKMRLSRLSLGLISSLVLSTLLFMMDFTTLVGLVPFVMLAIVFSKQNIKCFMTKVLYFYCLSLILSGAIYTISHFIKFDLTIIPYILILLVLAFIVTLIYVLKVRWLNDQQLINQFIYDVRIFCGPIEIKGSGFVDTGNHLIDEKTALPIMMVPKEMFCKESMEDFLMKHRISSWSTSYSVINDDQQHLLVFKPTLLLINDQVVRNVLIGVVENQFYEYDFLLQPSMVRSI</sequence>
<keyword evidence="1" id="KW-0812">Transmembrane</keyword>
<protein>
    <submittedName>
        <fullName evidence="2">Sigma-E processing peptidase SpoIIGA</fullName>
    </submittedName>
</protein>
<feature type="transmembrane region" description="Helical" evidence="1">
    <location>
        <begin position="36"/>
        <end position="69"/>
    </location>
</feature>
<accession>A0A9Q9FE05</accession>
<dbReference type="Pfam" id="PF03419">
    <property type="entry name" value="Peptidase_U4"/>
    <property type="match status" value="1"/>
</dbReference>
<organism evidence="2 3">
    <name type="scientific">Turicibacter bilis</name>
    <dbReference type="NCBI Taxonomy" id="2735723"/>
    <lineage>
        <taxon>Bacteria</taxon>
        <taxon>Bacillati</taxon>
        <taxon>Bacillota</taxon>
        <taxon>Erysipelotrichia</taxon>
        <taxon>Erysipelotrichales</taxon>
        <taxon>Turicibacteraceae</taxon>
        <taxon>Turicibacter</taxon>
    </lineage>
</organism>
<evidence type="ECO:0000256" key="1">
    <source>
        <dbReference type="SAM" id="Phobius"/>
    </source>
</evidence>
<dbReference type="GO" id="GO:0030436">
    <property type="term" value="P:asexual sporulation"/>
    <property type="evidence" value="ECO:0007669"/>
    <property type="project" value="InterPro"/>
</dbReference>
<dbReference type="GO" id="GO:0004190">
    <property type="term" value="F:aspartic-type endopeptidase activity"/>
    <property type="evidence" value="ECO:0007669"/>
    <property type="project" value="InterPro"/>
</dbReference>
<keyword evidence="1" id="KW-1133">Transmembrane helix</keyword>
<dbReference type="RefSeq" id="WP_055275015.1">
    <property type="nucleotide sequence ID" value="NZ_CP071250.1"/>
</dbReference>
<name>A0A9Q9FE05_9FIRM</name>
<gene>
    <name evidence="2" type="ORF">J0J70_09470</name>
</gene>
<feature type="transmembrane region" description="Helical" evidence="1">
    <location>
        <begin position="81"/>
        <end position="102"/>
    </location>
</feature>
<reference evidence="2" key="1">
    <citation type="submission" date="2021-03" db="EMBL/GenBank/DDBJ databases">
        <title>Comparative Genomics and Metabolomics in the genus Turicibacter.</title>
        <authorList>
            <person name="Maki J."/>
            <person name="Looft T."/>
        </authorList>
    </citation>
    <scope>NUCLEOTIDE SEQUENCE</scope>
    <source>
        <strain evidence="2">ISU324</strain>
    </source>
</reference>